<dbReference type="SUPFAM" id="SSF53098">
    <property type="entry name" value="Ribonuclease H-like"/>
    <property type="match status" value="1"/>
</dbReference>
<accession>A0A2Z7A230</accession>
<dbReference type="Gene3D" id="2.40.50.40">
    <property type="match status" value="1"/>
</dbReference>
<dbReference type="EMBL" id="KV020117">
    <property type="protein sequence ID" value="KZV15183.1"/>
    <property type="molecule type" value="Genomic_DNA"/>
</dbReference>
<dbReference type="PANTHER" id="PTHR46148:SF54">
    <property type="entry name" value="RETROTRANSPOSON-LIKE PROTEIN"/>
    <property type="match status" value="1"/>
</dbReference>
<feature type="region of interest" description="Disordered" evidence="1">
    <location>
        <begin position="269"/>
        <end position="301"/>
    </location>
</feature>
<evidence type="ECO:0000259" key="2">
    <source>
        <dbReference type="PROSITE" id="PS50013"/>
    </source>
</evidence>
<dbReference type="Proteomes" id="UP000250235">
    <property type="component" value="Unassembled WGS sequence"/>
</dbReference>
<dbReference type="Gene3D" id="3.30.420.10">
    <property type="entry name" value="Ribonuclease H-like superfamily/Ribonuclease H"/>
    <property type="match status" value="1"/>
</dbReference>
<reference evidence="3 4" key="1">
    <citation type="journal article" date="2015" name="Proc. Natl. Acad. Sci. U.S.A.">
        <title>The resurrection genome of Boea hygrometrica: A blueprint for survival of dehydration.</title>
        <authorList>
            <person name="Xiao L."/>
            <person name="Yang G."/>
            <person name="Zhang L."/>
            <person name="Yang X."/>
            <person name="Zhao S."/>
            <person name="Ji Z."/>
            <person name="Zhou Q."/>
            <person name="Hu M."/>
            <person name="Wang Y."/>
            <person name="Chen M."/>
            <person name="Xu Y."/>
            <person name="Jin H."/>
            <person name="Xiao X."/>
            <person name="Hu G."/>
            <person name="Bao F."/>
            <person name="Hu Y."/>
            <person name="Wan P."/>
            <person name="Li L."/>
            <person name="Deng X."/>
            <person name="Kuang T."/>
            <person name="Xiang C."/>
            <person name="Zhu J.K."/>
            <person name="Oliver M.J."/>
            <person name="He Y."/>
        </authorList>
    </citation>
    <scope>NUCLEOTIDE SEQUENCE [LARGE SCALE GENOMIC DNA]</scope>
    <source>
        <strain evidence="4">cv. XS01</strain>
    </source>
</reference>
<dbReference type="PROSITE" id="PS50013">
    <property type="entry name" value="CHROMO_2"/>
    <property type="match status" value="1"/>
</dbReference>
<keyword evidence="3" id="KW-0560">Oxidoreductase</keyword>
<organism evidence="3 4">
    <name type="scientific">Dorcoceras hygrometricum</name>
    <dbReference type="NCBI Taxonomy" id="472368"/>
    <lineage>
        <taxon>Eukaryota</taxon>
        <taxon>Viridiplantae</taxon>
        <taxon>Streptophyta</taxon>
        <taxon>Embryophyta</taxon>
        <taxon>Tracheophyta</taxon>
        <taxon>Spermatophyta</taxon>
        <taxon>Magnoliopsida</taxon>
        <taxon>eudicotyledons</taxon>
        <taxon>Gunneridae</taxon>
        <taxon>Pentapetalae</taxon>
        <taxon>asterids</taxon>
        <taxon>lamiids</taxon>
        <taxon>Lamiales</taxon>
        <taxon>Gesneriaceae</taxon>
        <taxon>Didymocarpoideae</taxon>
        <taxon>Trichosporeae</taxon>
        <taxon>Loxocarpinae</taxon>
        <taxon>Dorcoceras</taxon>
    </lineage>
</organism>
<feature type="compositionally biased region" description="Basic and acidic residues" evidence="1">
    <location>
        <begin position="271"/>
        <end position="280"/>
    </location>
</feature>
<dbReference type="InterPro" id="IPR016197">
    <property type="entry name" value="Chromo-like_dom_sf"/>
</dbReference>
<dbReference type="InterPro" id="IPR000953">
    <property type="entry name" value="Chromo/chromo_shadow_dom"/>
</dbReference>
<name>A0A2Z7A230_9LAMI</name>
<dbReference type="GO" id="GO:0003676">
    <property type="term" value="F:nucleic acid binding"/>
    <property type="evidence" value="ECO:0007669"/>
    <property type="project" value="InterPro"/>
</dbReference>
<dbReference type="GO" id="GO:0004601">
    <property type="term" value="F:peroxidase activity"/>
    <property type="evidence" value="ECO:0007669"/>
    <property type="project" value="UniProtKB-KW"/>
</dbReference>
<dbReference type="InterPro" id="IPR012337">
    <property type="entry name" value="RNaseH-like_sf"/>
</dbReference>
<keyword evidence="3" id="KW-0575">Peroxidase</keyword>
<dbReference type="InterPro" id="IPR036397">
    <property type="entry name" value="RNaseH_sf"/>
</dbReference>
<dbReference type="OrthoDB" id="2013610at2759"/>
<evidence type="ECO:0000313" key="3">
    <source>
        <dbReference type="EMBL" id="KZV15183.1"/>
    </source>
</evidence>
<keyword evidence="4" id="KW-1185">Reference proteome</keyword>
<dbReference type="AlphaFoldDB" id="A0A2Z7A230"/>
<gene>
    <name evidence="3" type="ORF">F511_33669</name>
</gene>
<dbReference type="SUPFAM" id="SSF54160">
    <property type="entry name" value="Chromo domain-like"/>
    <property type="match status" value="1"/>
</dbReference>
<dbReference type="InterPro" id="IPR056924">
    <property type="entry name" value="SH3_Tf2-1"/>
</dbReference>
<evidence type="ECO:0000313" key="4">
    <source>
        <dbReference type="Proteomes" id="UP000250235"/>
    </source>
</evidence>
<proteinExistence type="predicted"/>
<dbReference type="PANTHER" id="PTHR46148">
    <property type="entry name" value="CHROMO DOMAIN-CONTAINING PROTEIN"/>
    <property type="match status" value="1"/>
</dbReference>
<sequence length="301" mass="34721">MGKEVLNRCLETYLRCFSSEQPRTWGHWIHWAEYWYNTAFHTAAGMTPFEIVYGRKAPKLIQYWPQETSVAAVAQDLSDRDEVLRQVKYNLQRAQQKMVKQANTQRRDVNYAVGDKVYLKLRPHRQQSVCRRIYQKLAPRFYGPFEIVQKIGAVAYRLKLPAGTRIHPVFHVSCLKKAVGNSGITQSLPKGLEADLGAEYVPEKVVATRVKQINGDSTQQILVHWKNKTQEEDTWEDVLAFTSQFPEFSLGDKADVRDGDIVTPIYEEQEQLDHDPMGHEKNKKPKITVVYSRRGKRAGNT</sequence>
<protein>
    <submittedName>
        <fullName evidence="3">Peroxidase 64</fullName>
    </submittedName>
</protein>
<dbReference type="Pfam" id="PF24626">
    <property type="entry name" value="SH3_Tf2-1"/>
    <property type="match status" value="1"/>
</dbReference>
<evidence type="ECO:0000256" key="1">
    <source>
        <dbReference type="SAM" id="MobiDB-lite"/>
    </source>
</evidence>
<feature type="domain" description="Chromo" evidence="2">
    <location>
        <begin position="200"/>
        <end position="236"/>
    </location>
</feature>